<feature type="compositionally biased region" description="Polar residues" evidence="1">
    <location>
        <begin position="45"/>
        <end position="64"/>
    </location>
</feature>
<dbReference type="OrthoDB" id="3032433at2759"/>
<sequence>MSNTRITRSRTCNLAAAQPAQNAAGAGLSPLFSVPADNESAWAASPTSNAPNRQSYKTETNVPVTEQPPATKFLFIRKPEGNQTKTSSGSVDSDDKPMVHLKQEPELSPEHRLIDFDSDAFETIPRRNKQARIACCQGKLKHASPKCLSSRGEGSSRLKSKAVNSRNWGNLNLNADEADSDAQQAMIEHYQAELDIAKARHAARTPVVTPVPDFAPSTPALMAPATPHAPSRPHKDRKNAHKALTTVPFGC</sequence>
<dbReference type="EMBL" id="MU157848">
    <property type="protein sequence ID" value="KAF9529026.1"/>
    <property type="molecule type" value="Genomic_DNA"/>
</dbReference>
<dbReference type="Proteomes" id="UP000807306">
    <property type="component" value="Unassembled WGS sequence"/>
</dbReference>
<evidence type="ECO:0000256" key="1">
    <source>
        <dbReference type="SAM" id="MobiDB-lite"/>
    </source>
</evidence>
<accession>A0A9P6EH76</accession>
<proteinExistence type="predicted"/>
<gene>
    <name evidence="2" type="ORF">CPB83DRAFT_927605</name>
</gene>
<evidence type="ECO:0000313" key="3">
    <source>
        <dbReference type="Proteomes" id="UP000807306"/>
    </source>
</evidence>
<reference evidence="2" key="1">
    <citation type="submission" date="2020-11" db="EMBL/GenBank/DDBJ databases">
        <authorList>
            <consortium name="DOE Joint Genome Institute"/>
            <person name="Ahrendt S."/>
            <person name="Riley R."/>
            <person name="Andreopoulos W."/>
            <person name="Labutti K."/>
            <person name="Pangilinan J."/>
            <person name="Ruiz-Duenas F.J."/>
            <person name="Barrasa J.M."/>
            <person name="Sanchez-Garcia M."/>
            <person name="Camarero S."/>
            <person name="Miyauchi S."/>
            <person name="Serrano A."/>
            <person name="Linde D."/>
            <person name="Babiker R."/>
            <person name="Drula E."/>
            <person name="Ayuso-Fernandez I."/>
            <person name="Pacheco R."/>
            <person name="Padilla G."/>
            <person name="Ferreira P."/>
            <person name="Barriuso J."/>
            <person name="Kellner H."/>
            <person name="Castanera R."/>
            <person name="Alfaro M."/>
            <person name="Ramirez L."/>
            <person name="Pisabarro A.G."/>
            <person name="Kuo A."/>
            <person name="Tritt A."/>
            <person name="Lipzen A."/>
            <person name="He G."/>
            <person name="Yan M."/>
            <person name="Ng V."/>
            <person name="Cullen D."/>
            <person name="Martin F."/>
            <person name="Rosso M.-N."/>
            <person name="Henrissat B."/>
            <person name="Hibbett D."/>
            <person name="Martinez A.T."/>
            <person name="Grigoriev I.V."/>
        </authorList>
    </citation>
    <scope>NUCLEOTIDE SEQUENCE</scope>
    <source>
        <strain evidence="2">CBS 506.95</strain>
    </source>
</reference>
<name>A0A9P6EH76_9AGAR</name>
<protein>
    <submittedName>
        <fullName evidence="2">Uncharacterized protein</fullName>
    </submittedName>
</protein>
<dbReference type="AlphaFoldDB" id="A0A9P6EH76"/>
<evidence type="ECO:0000313" key="2">
    <source>
        <dbReference type="EMBL" id="KAF9529026.1"/>
    </source>
</evidence>
<keyword evidence="3" id="KW-1185">Reference proteome</keyword>
<organism evidence="2 3">
    <name type="scientific">Crepidotus variabilis</name>
    <dbReference type="NCBI Taxonomy" id="179855"/>
    <lineage>
        <taxon>Eukaryota</taxon>
        <taxon>Fungi</taxon>
        <taxon>Dikarya</taxon>
        <taxon>Basidiomycota</taxon>
        <taxon>Agaricomycotina</taxon>
        <taxon>Agaricomycetes</taxon>
        <taxon>Agaricomycetidae</taxon>
        <taxon>Agaricales</taxon>
        <taxon>Agaricineae</taxon>
        <taxon>Crepidotaceae</taxon>
        <taxon>Crepidotus</taxon>
    </lineage>
</organism>
<feature type="compositionally biased region" description="Polar residues" evidence="1">
    <location>
        <begin position="81"/>
        <end position="91"/>
    </location>
</feature>
<comment type="caution">
    <text evidence="2">The sequence shown here is derived from an EMBL/GenBank/DDBJ whole genome shotgun (WGS) entry which is preliminary data.</text>
</comment>
<feature type="region of interest" description="Disordered" evidence="1">
    <location>
        <begin position="40"/>
        <end position="64"/>
    </location>
</feature>
<feature type="region of interest" description="Disordered" evidence="1">
    <location>
        <begin position="76"/>
        <end position="97"/>
    </location>
</feature>